<evidence type="ECO:0000313" key="4">
    <source>
        <dbReference type="RefSeq" id="XP_015085074.1"/>
    </source>
</evidence>
<dbReference type="RefSeq" id="XP_015085074.1">
    <property type="nucleotide sequence ID" value="XM_015229588.2"/>
</dbReference>
<feature type="compositionally biased region" description="Basic and acidic residues" evidence="1">
    <location>
        <begin position="543"/>
        <end position="562"/>
    </location>
</feature>
<feature type="compositionally biased region" description="Basic and acidic residues" evidence="1">
    <location>
        <begin position="326"/>
        <end position="342"/>
    </location>
</feature>
<accession>A0ABM1HG54</accession>
<dbReference type="SUPFAM" id="SSF50249">
    <property type="entry name" value="Nucleic acid-binding proteins"/>
    <property type="match status" value="1"/>
</dbReference>
<reference evidence="3" key="1">
    <citation type="journal article" date="2014" name="Nat. Genet.">
        <title>The genome of the stress-tolerant wild tomato species Solanum pennellii.</title>
        <authorList>
            <person name="Bolger A."/>
            <person name="Scossa F."/>
            <person name="Bolger M.E."/>
            <person name="Lanz C."/>
            <person name="Maumus F."/>
            <person name="Tohge T."/>
            <person name="Quesneville H."/>
            <person name="Alseekh S."/>
            <person name="Sorensen I."/>
            <person name="Lichtenstein G."/>
            <person name="Fich E.A."/>
            <person name="Conte M."/>
            <person name="Keller H."/>
            <person name="Schneeberger K."/>
            <person name="Schwacke R."/>
            <person name="Ofner I."/>
            <person name="Vrebalov J."/>
            <person name="Xu Y."/>
            <person name="Osorio S."/>
            <person name="Aflitos S.A."/>
            <person name="Schijlen E."/>
            <person name="Jimenez-Gomez J.M."/>
            <person name="Ryngajllo M."/>
            <person name="Kimura S."/>
            <person name="Kumar R."/>
            <person name="Koenig D."/>
            <person name="Headland L.R."/>
            <person name="Maloof J.N."/>
            <person name="Sinha N."/>
            <person name="van Ham R.C."/>
            <person name="Lankhorst R.K."/>
            <person name="Mao L."/>
            <person name="Vogel A."/>
            <person name="Arsova B."/>
            <person name="Panstruga R."/>
            <person name="Fei Z."/>
            <person name="Rose J.K."/>
            <person name="Zamir D."/>
            <person name="Carrari F."/>
            <person name="Giovannoni J.J."/>
            <person name="Weigel D."/>
            <person name="Usadel B."/>
            <person name="Fernie A.R."/>
        </authorList>
    </citation>
    <scope>NUCLEOTIDE SEQUENCE [LARGE SCALE GENOMIC DNA]</scope>
    <source>
        <strain evidence="3">cv. LA0716</strain>
    </source>
</reference>
<feature type="compositionally biased region" description="Basic and acidic residues" evidence="1">
    <location>
        <begin position="378"/>
        <end position="390"/>
    </location>
</feature>
<evidence type="ECO:0000256" key="1">
    <source>
        <dbReference type="SAM" id="MobiDB-lite"/>
    </source>
</evidence>
<dbReference type="SMART" id="SM00316">
    <property type="entry name" value="S1"/>
    <property type="match status" value="2"/>
</dbReference>
<dbReference type="Gene3D" id="2.40.50.140">
    <property type="entry name" value="Nucleic acid-binding proteins"/>
    <property type="match status" value="1"/>
</dbReference>
<feature type="compositionally biased region" description="Polar residues" evidence="1">
    <location>
        <begin position="505"/>
        <end position="524"/>
    </location>
</feature>
<dbReference type="GeneID" id="107028503"/>
<sequence length="941" mass="104206">MNNLSLDKTSTPNPLLSISSLHHSRISKSLCLPRKVLVFADKNDNSASITSGFLSKTHFSSKKVTVFADKDDNSSPVASGVLSRTHFSSKKVAVFASKDDNLSSITSGVLSRTVFSSRKTKKFVVFASKDDRNSNKLDQWDQMELKFGRLIGEDPKLTLAKIISRKTNPETSYLEIEESFEQKKGKTSGEIVEVPFDASKQKKSLNSSNGLNLVRPVPKKGVKFEVDEKQPKTEGYKQSQPISRPEVSRKSSVPNVILRKPSLYSEEDESSKFKIKPNLTLKMGRELKPEKFSDVTLLKKPEPMRISSDDSEKNGQSSDNSSDATLLKKPEPMRISSDDSEKNGQSSDKSSDATLLKKPEPMRISSDDSEKNGQSSDKSSDATLLKKPEPMRTNSGNSEKNGQSSDVLPVSSDDSEDASLTEVYASSSEPKNSLLLNKPEPSNLNIKIDPNKESSEVQHPSISDESTLNAANSSSELISMAENKLRQPLQSSRSNPLEKQGFGTGFQQIDTQPAERSSDSNTPAETGPMESLDAALLGKPKRLDIPKKEASSVSQEDMRPVKSEGYGNASEIENFLAKSSIKEHEDNDWVRAEELVKSGGREDVELVSCSTRGFVVSFGSLIGFLPYRNLAARWKFLAFESWLRQKGLDPSQYKQGLGIIGGYDGFGKAASPEAGVDPQIAKNADEEISPDMKLEDLLRIYDQEKLKFLSSFVGLRIRVSVVLADRYSRRLIFSIKAKEKEELVEKKKSLMAKLQVGDVVKCCIQKITYFGIFVEVEGVLALIHQTEVSWDATLDPASYFKIGQIVEAKVHQLDFSLERIFLSLKEITPDPMMEALEAVVGDPDNLNGELQASELDTEWPDVESLIKELKQFEGISSVSKGRYFLSPGLAPTFQVYMASMFENQYKLLARSGNRVQEVIVETSLSKEEMKSAIQSCTNKVE</sequence>
<feature type="compositionally biased region" description="Basic and acidic residues" evidence="1">
    <location>
        <begin position="349"/>
        <end position="371"/>
    </location>
</feature>
<feature type="compositionally biased region" description="Polar residues" evidence="1">
    <location>
        <begin position="392"/>
        <end position="403"/>
    </location>
</feature>
<feature type="compositionally biased region" description="Polar residues" evidence="1">
    <location>
        <begin position="457"/>
        <end position="477"/>
    </location>
</feature>
<evidence type="ECO:0000259" key="2">
    <source>
        <dbReference type="PROSITE" id="PS50126"/>
    </source>
</evidence>
<dbReference type="InterPro" id="IPR003029">
    <property type="entry name" value="S1_domain"/>
</dbReference>
<organism evidence="3 4">
    <name type="scientific">Solanum pennellii</name>
    <name type="common">Tomato</name>
    <name type="synonym">Lycopersicon pennellii</name>
    <dbReference type="NCBI Taxonomy" id="28526"/>
    <lineage>
        <taxon>Eukaryota</taxon>
        <taxon>Viridiplantae</taxon>
        <taxon>Streptophyta</taxon>
        <taxon>Embryophyta</taxon>
        <taxon>Tracheophyta</taxon>
        <taxon>Spermatophyta</taxon>
        <taxon>Magnoliopsida</taxon>
        <taxon>eudicotyledons</taxon>
        <taxon>Gunneridae</taxon>
        <taxon>Pentapetalae</taxon>
        <taxon>asterids</taxon>
        <taxon>lamiids</taxon>
        <taxon>Solanales</taxon>
        <taxon>Solanaceae</taxon>
        <taxon>Solanoideae</taxon>
        <taxon>Solaneae</taxon>
        <taxon>Solanum</taxon>
        <taxon>Solanum subgen. Lycopersicon</taxon>
    </lineage>
</organism>
<feature type="compositionally biased region" description="Polar residues" evidence="1">
    <location>
        <begin position="314"/>
        <end position="324"/>
    </location>
</feature>
<gene>
    <name evidence="4" type="primary">LOC107028503</name>
</gene>
<feature type="domain" description="S1 motif" evidence="2">
    <location>
        <begin position="757"/>
        <end position="825"/>
    </location>
</feature>
<keyword evidence="3" id="KW-1185">Reference proteome</keyword>
<dbReference type="Proteomes" id="UP000694930">
    <property type="component" value="Chromosome 8"/>
</dbReference>
<dbReference type="Pfam" id="PF00575">
    <property type="entry name" value="S1"/>
    <property type="match status" value="1"/>
</dbReference>
<feature type="compositionally biased region" description="Basic and acidic residues" evidence="1">
    <location>
        <begin position="222"/>
        <end position="235"/>
    </location>
</feature>
<feature type="region of interest" description="Disordered" evidence="1">
    <location>
        <begin position="222"/>
        <end position="531"/>
    </location>
</feature>
<feature type="region of interest" description="Disordered" evidence="1">
    <location>
        <begin position="543"/>
        <end position="565"/>
    </location>
</feature>
<feature type="compositionally biased region" description="Basic and acidic residues" evidence="1">
    <location>
        <begin position="283"/>
        <end position="313"/>
    </location>
</feature>
<dbReference type="PANTHER" id="PTHR47600:SF1">
    <property type="entry name" value="NUCLEIC ACID-BINDING, OB-FOLD-LIKE PROTEIN"/>
    <property type="match status" value="1"/>
</dbReference>
<reference evidence="4" key="2">
    <citation type="submission" date="2025-08" db="UniProtKB">
        <authorList>
            <consortium name="RefSeq"/>
        </authorList>
    </citation>
    <scope>IDENTIFICATION</scope>
</reference>
<feature type="compositionally biased region" description="Polar residues" evidence="1">
    <location>
        <begin position="488"/>
        <end position="497"/>
    </location>
</feature>
<proteinExistence type="predicted"/>
<evidence type="ECO:0000313" key="3">
    <source>
        <dbReference type="Proteomes" id="UP000694930"/>
    </source>
</evidence>
<feature type="compositionally biased region" description="Polar residues" evidence="1">
    <location>
        <begin position="424"/>
        <end position="445"/>
    </location>
</feature>
<dbReference type="InterPro" id="IPR012340">
    <property type="entry name" value="NA-bd_OB-fold"/>
</dbReference>
<dbReference type="PANTHER" id="PTHR47600">
    <property type="entry name" value="NUCLEIC ACID-BINDING, OB-FOLD-LIKE PROTEIN"/>
    <property type="match status" value="1"/>
</dbReference>
<name>A0ABM1HG54_SOLPN</name>
<dbReference type="PROSITE" id="PS50126">
    <property type="entry name" value="S1"/>
    <property type="match status" value="1"/>
</dbReference>
<protein>
    <submittedName>
        <fullName evidence="4">Uncharacterized protein LOC107028503 isoform X1</fullName>
    </submittedName>
</protein>